<evidence type="ECO:0000259" key="1">
    <source>
        <dbReference type="Pfam" id="PF13524"/>
    </source>
</evidence>
<gene>
    <name evidence="2" type="ORF">JBW_00641</name>
</gene>
<proteinExistence type="predicted"/>
<name>I9DDP9_9FIRM</name>
<dbReference type="SUPFAM" id="SSF53756">
    <property type="entry name" value="UDP-Glycosyltransferase/glycogen phosphorylase"/>
    <property type="match status" value="1"/>
</dbReference>
<dbReference type="Gene3D" id="3.40.250.10">
    <property type="entry name" value="Rhodanese-like domain"/>
    <property type="match status" value="1"/>
</dbReference>
<dbReference type="Gene3D" id="3.40.50.2000">
    <property type="entry name" value="Glycogen Phosphorylase B"/>
    <property type="match status" value="1"/>
</dbReference>
<dbReference type="InterPro" id="IPR055259">
    <property type="entry name" value="YkvP/CgeB_Glyco_trans-like"/>
</dbReference>
<reference evidence="3" key="2">
    <citation type="submission" date="2015-02" db="EMBL/GenBank/DDBJ databases">
        <title>Complete Genome Sequence of Pelosinus fermentans JBW45.</title>
        <authorList>
            <person name="De Leon K.B."/>
            <person name="Utturkar S.M."/>
            <person name="Camilleri L.B."/>
            <person name="Arkin A.P."/>
            <person name="Fields M.W."/>
            <person name="Brown S.D."/>
            <person name="Wall J.D."/>
        </authorList>
    </citation>
    <scope>NUCLEOTIDE SEQUENCE [LARGE SCALE GENOMIC DNA]</scope>
    <source>
        <strain evidence="3">JBW45</strain>
    </source>
</reference>
<reference evidence="2 3" key="1">
    <citation type="journal article" date="2015" name="Genome Announc.">
        <title>Complete Genome Sequence of Pelosinus fermentans JBW45, a Member of a Remarkably Competitive Group of Negativicutes in the Firmicutes Phylum.</title>
        <authorList>
            <person name="De Leon K.B."/>
            <person name="Utturkar S.M."/>
            <person name="Camilleri L.B."/>
            <person name="Elias D.A."/>
            <person name="Arkin A.P."/>
            <person name="Fields M.W."/>
            <person name="Brown S.D."/>
            <person name="Wall J.D."/>
        </authorList>
    </citation>
    <scope>NUCLEOTIDE SEQUENCE [LARGE SCALE GENOMIC DNA]</scope>
    <source>
        <strain evidence="2 3">JBW45</strain>
    </source>
</reference>
<dbReference type="KEGG" id="pft:JBW_00641"/>
<dbReference type="EMBL" id="CP010978">
    <property type="protein sequence ID" value="AJQ25993.1"/>
    <property type="molecule type" value="Genomic_DNA"/>
</dbReference>
<feature type="domain" description="Spore protein YkvP/CgeB glycosyl transferase-like" evidence="1">
    <location>
        <begin position="192"/>
        <end position="333"/>
    </location>
</feature>
<dbReference type="Proteomes" id="UP000005361">
    <property type="component" value="Chromosome"/>
</dbReference>
<dbReference type="AlphaFoldDB" id="I9DDP9"/>
<dbReference type="InterPro" id="IPR036873">
    <property type="entry name" value="Rhodanese-like_dom_sf"/>
</dbReference>
<accession>I9DDP9</accession>
<evidence type="ECO:0000313" key="3">
    <source>
        <dbReference type="Proteomes" id="UP000005361"/>
    </source>
</evidence>
<dbReference type="OrthoDB" id="110463at2"/>
<dbReference type="STRING" id="1192197.JBW_00641"/>
<dbReference type="Pfam" id="PF13524">
    <property type="entry name" value="Glyco_trans_1_2"/>
    <property type="match status" value="1"/>
</dbReference>
<protein>
    <recommendedName>
        <fullName evidence="1">Spore protein YkvP/CgeB glycosyl transferase-like domain-containing protein</fullName>
    </recommendedName>
</protein>
<sequence length="340" mass="39615">MKVLLIGPNYFNYVRSIAAALEKINITVNVQCYGNAYDSCSYWQKRLDCCGIINVKEEHVSDWNRHILEISAAFQPDICIICNGTIMSSKTLQILKNNGVKLVLWLLDGIKRNSELEKNLSFYDRCFVYDVLDIDLITRQYQIPCSQVLSSYDSAIYYPEEQSRDIDISFVGKPTKKRLQILKHVAEYALTHNRKFVVYGNFWGKHIWKKLQFKLKYSPLDKYAINTMINPESVAQLYRRTKICLNIHIAEHDGLNPRTFEILGTKSFVLVDDKAELKQHFEIGKHLVVFNDKKDLIEKIEYYLENTDLRENIAADGQAFVTNQYDMDSTVRKVWNLIVQ</sequence>
<dbReference type="HOGENOM" id="CLU_070309_0_0_9"/>
<evidence type="ECO:0000313" key="2">
    <source>
        <dbReference type="EMBL" id="AJQ25993.1"/>
    </source>
</evidence>
<dbReference type="RefSeq" id="WP_007959024.1">
    <property type="nucleotide sequence ID" value="NZ_CP010978.1"/>
</dbReference>
<organism evidence="2 3">
    <name type="scientific">Pelosinus fermentans JBW45</name>
    <dbReference type="NCBI Taxonomy" id="1192197"/>
    <lineage>
        <taxon>Bacteria</taxon>
        <taxon>Bacillati</taxon>
        <taxon>Bacillota</taxon>
        <taxon>Negativicutes</taxon>
        <taxon>Selenomonadales</taxon>
        <taxon>Sporomusaceae</taxon>
        <taxon>Pelosinus</taxon>
    </lineage>
</organism>